<dbReference type="InterPro" id="IPR042206">
    <property type="entry name" value="CRISPR-assoc_Cas1_C"/>
</dbReference>
<dbReference type="EMBL" id="AZQP01000005">
    <property type="protein sequence ID" value="EYE89394.1"/>
    <property type="molecule type" value="Genomic_DNA"/>
</dbReference>
<evidence type="ECO:0000256" key="10">
    <source>
        <dbReference type="SAM" id="Coils"/>
    </source>
</evidence>
<dbReference type="GO" id="GO:0046872">
    <property type="term" value="F:metal ion binding"/>
    <property type="evidence" value="ECO:0007669"/>
    <property type="project" value="UniProtKB-UniRule"/>
</dbReference>
<sequence>MKRDYYLLNNGRLKRKDNTLCFEGEENRKIIPVNDVENLMLYGEIDINTKALNFLAQNKIMAHVFNYYGFYSGTFYPREKLNSGFMIIKQAEHYLDDEKRAYIAREILYSASYNIIKNLKHYVSKHDELEKHIEKIQRLRDKLLIAHDIPEIMGIEGNIRSIYYDAFPTITQDKFEFKERVKRPPDNPMNAMISFGNSLMYTAVLGEIYNTQLNPTISYLHQPGERRFSLSLDIAEIFKPIVVDRIIFKLINENMIREEHFLKDLNYCYLNDDGRKIFLKEFDSRMSSTISHKKLDKDVSYKTLIRLELYRLIKHLTEMDKYEGFKMWW</sequence>
<keyword evidence="12" id="KW-1185">Reference proteome</keyword>
<keyword evidence="4 9" id="KW-0378">Hydrolase</keyword>
<evidence type="ECO:0000256" key="3">
    <source>
        <dbReference type="ARBA" id="ARBA00022759"/>
    </source>
</evidence>
<keyword evidence="7 9" id="KW-0238">DNA-binding</keyword>
<feature type="binding site" evidence="9">
    <location>
        <position position="236"/>
    </location>
    <ligand>
        <name>Mn(2+)</name>
        <dbReference type="ChEBI" id="CHEBI:29035"/>
    </ligand>
</feature>
<dbReference type="InterPro" id="IPR002729">
    <property type="entry name" value="CRISPR-assoc_Cas1"/>
</dbReference>
<evidence type="ECO:0000256" key="6">
    <source>
        <dbReference type="ARBA" id="ARBA00023118"/>
    </source>
</evidence>
<dbReference type="Gene3D" id="1.20.120.920">
    <property type="entry name" value="CRISPR-associated endonuclease Cas1, C-terminal domain"/>
    <property type="match status" value="1"/>
</dbReference>
<evidence type="ECO:0000256" key="9">
    <source>
        <dbReference type="HAMAP-Rule" id="MF_01470"/>
    </source>
</evidence>
<accession>A0A017RYA3</accession>
<evidence type="ECO:0000313" key="12">
    <source>
        <dbReference type="Proteomes" id="UP000019681"/>
    </source>
</evidence>
<dbReference type="GO" id="GO:0004520">
    <property type="term" value="F:DNA endonuclease activity"/>
    <property type="evidence" value="ECO:0007669"/>
    <property type="project" value="InterPro"/>
</dbReference>
<comment type="caution">
    <text evidence="11">The sequence shown here is derived from an EMBL/GenBank/DDBJ whole genome shotgun (WGS) entry which is preliminary data.</text>
</comment>
<keyword evidence="3 9" id="KW-0255">Endonuclease</keyword>
<evidence type="ECO:0000256" key="5">
    <source>
        <dbReference type="ARBA" id="ARBA00022842"/>
    </source>
</evidence>
<keyword evidence="5 9" id="KW-0460">Magnesium</keyword>
<dbReference type="InterPro" id="IPR042211">
    <property type="entry name" value="CRISPR-assoc_Cas1_N"/>
</dbReference>
<dbReference type="PANTHER" id="PTHR43219:SF2">
    <property type="entry name" value="CRISPR-ASSOCIATED ENDONUCLEASE CAS1"/>
    <property type="match status" value="1"/>
</dbReference>
<dbReference type="GO" id="GO:0051607">
    <property type="term" value="P:defense response to virus"/>
    <property type="evidence" value="ECO:0007669"/>
    <property type="project" value="UniProtKB-UniRule"/>
</dbReference>
<evidence type="ECO:0000256" key="8">
    <source>
        <dbReference type="ARBA" id="ARBA00023211"/>
    </source>
</evidence>
<evidence type="ECO:0000256" key="7">
    <source>
        <dbReference type="ARBA" id="ARBA00023125"/>
    </source>
</evidence>
<dbReference type="EC" id="3.1.-.-" evidence="9"/>
<dbReference type="OrthoDB" id="9803119at2"/>
<dbReference type="GO" id="GO:0043571">
    <property type="term" value="P:maintenance of CRISPR repeat elements"/>
    <property type="evidence" value="ECO:0007669"/>
    <property type="project" value="UniProtKB-UniRule"/>
</dbReference>
<dbReference type="Pfam" id="PF01867">
    <property type="entry name" value="Cas_Cas1"/>
    <property type="match status" value="1"/>
</dbReference>
<evidence type="ECO:0000256" key="1">
    <source>
        <dbReference type="ARBA" id="ARBA00022722"/>
    </source>
</evidence>
<proteinExistence type="inferred from homology"/>
<dbReference type="NCBIfam" id="TIGR03641">
    <property type="entry name" value="cas1_HMARI"/>
    <property type="match status" value="1"/>
</dbReference>
<dbReference type="PANTHER" id="PTHR43219">
    <property type="entry name" value="CRISPR-ASSOCIATED ENDONUCLEASE CAS1"/>
    <property type="match status" value="1"/>
</dbReference>
<comment type="similarity">
    <text evidence="9">Belongs to the CRISPR-associated endonuclease Cas1 family.</text>
</comment>
<dbReference type="RefSeq" id="WP_035377978.1">
    <property type="nucleotide sequence ID" value="NZ_AZQP01000005.1"/>
</dbReference>
<evidence type="ECO:0000256" key="4">
    <source>
        <dbReference type="ARBA" id="ARBA00022801"/>
    </source>
</evidence>
<dbReference type="GO" id="GO:0003677">
    <property type="term" value="F:DNA binding"/>
    <property type="evidence" value="ECO:0007669"/>
    <property type="project" value="UniProtKB-KW"/>
</dbReference>
<dbReference type="CDD" id="cd09722">
    <property type="entry name" value="Cas1_I-B"/>
    <property type="match status" value="1"/>
</dbReference>
<feature type="binding site" evidence="9">
    <location>
        <position position="156"/>
    </location>
    <ligand>
        <name>Mn(2+)</name>
        <dbReference type="ChEBI" id="CHEBI:29035"/>
    </ligand>
</feature>
<dbReference type="STRING" id="1403537.Q428_02935"/>
<dbReference type="NCBIfam" id="TIGR00287">
    <property type="entry name" value="cas1"/>
    <property type="match status" value="1"/>
</dbReference>
<dbReference type="Proteomes" id="UP000019681">
    <property type="component" value="Unassembled WGS sequence"/>
</dbReference>
<dbReference type="HAMAP" id="MF_01470">
    <property type="entry name" value="Cas1"/>
    <property type="match status" value="1"/>
</dbReference>
<dbReference type="Gene3D" id="3.100.10.20">
    <property type="entry name" value="CRISPR-associated endonuclease Cas1, N-terminal domain"/>
    <property type="match status" value="1"/>
</dbReference>
<feature type="binding site" evidence="9">
    <location>
        <position position="221"/>
    </location>
    <ligand>
        <name>Mn(2+)</name>
        <dbReference type="ChEBI" id="CHEBI:29035"/>
    </ligand>
</feature>
<dbReference type="InterPro" id="IPR019858">
    <property type="entry name" value="CRISPR-assoc_Cas1_HMARI/TNEAP"/>
</dbReference>
<reference evidence="11 12" key="1">
    <citation type="journal article" date="2014" name="Genome Announc.">
        <title>Draft Genome Sequence of Fervidicella metallireducens Strain AeBT, an Iron-Reducing Thermoanaerobe from the Great Artesian Basin.</title>
        <authorList>
            <person name="Patel B.K."/>
        </authorList>
    </citation>
    <scope>NUCLEOTIDE SEQUENCE [LARGE SCALE GENOMIC DNA]</scope>
    <source>
        <strain evidence="11 12">AeB</strain>
    </source>
</reference>
<keyword evidence="8 9" id="KW-0464">Manganese</keyword>
<keyword evidence="2 9" id="KW-0479">Metal-binding</keyword>
<evidence type="ECO:0000256" key="2">
    <source>
        <dbReference type="ARBA" id="ARBA00022723"/>
    </source>
</evidence>
<comment type="function">
    <text evidence="9">CRISPR (clustered regularly interspaced short palindromic repeat), is an adaptive immune system that provides protection against mobile genetic elements (viruses, transposable elements and conjugative plasmids). CRISPR clusters contain spacers, sequences complementary to antecedent mobile elements, and target invading nucleic acids. CRISPR clusters are transcribed and processed into CRISPR RNA (crRNA). Acts as a dsDNA endonuclease. Involved in the integration of spacer DNA into the CRISPR cassette.</text>
</comment>
<keyword evidence="1 9" id="KW-0540">Nuclease</keyword>
<protein>
    <recommendedName>
        <fullName evidence="9">CRISPR-associated endonuclease Cas1</fullName>
        <ecNumber evidence="9">3.1.-.-</ecNumber>
    </recommendedName>
</protein>
<comment type="cofactor">
    <cofactor evidence="9">
        <name>Mg(2+)</name>
        <dbReference type="ChEBI" id="CHEBI:18420"/>
    </cofactor>
    <cofactor evidence="9">
        <name>Mn(2+)</name>
        <dbReference type="ChEBI" id="CHEBI:29035"/>
    </cofactor>
</comment>
<feature type="coiled-coil region" evidence="10">
    <location>
        <begin position="119"/>
        <end position="146"/>
    </location>
</feature>
<name>A0A017RYA3_9CLOT</name>
<evidence type="ECO:0000313" key="11">
    <source>
        <dbReference type="EMBL" id="EYE89394.1"/>
    </source>
</evidence>
<dbReference type="AlphaFoldDB" id="A0A017RYA3"/>
<comment type="subunit">
    <text evidence="9">Homodimer, forms a heterotetramer with a Cas2 homodimer.</text>
</comment>
<gene>
    <name evidence="9" type="primary">cas1</name>
    <name evidence="11" type="ORF">Q428_02935</name>
</gene>
<keyword evidence="6 9" id="KW-0051">Antiviral defense</keyword>
<dbReference type="GO" id="GO:0016787">
    <property type="term" value="F:hydrolase activity"/>
    <property type="evidence" value="ECO:0007669"/>
    <property type="project" value="UniProtKB-KW"/>
</dbReference>
<keyword evidence="10" id="KW-0175">Coiled coil</keyword>
<organism evidence="11 12">
    <name type="scientific">Fervidicella metallireducens AeB</name>
    <dbReference type="NCBI Taxonomy" id="1403537"/>
    <lineage>
        <taxon>Bacteria</taxon>
        <taxon>Bacillati</taxon>
        <taxon>Bacillota</taxon>
        <taxon>Clostridia</taxon>
        <taxon>Eubacteriales</taxon>
        <taxon>Clostridiaceae</taxon>
        <taxon>Fervidicella</taxon>
    </lineage>
</organism>